<dbReference type="CDD" id="cd18186">
    <property type="entry name" value="BTB_POZ_ZBTB_KLHL-like"/>
    <property type="match status" value="1"/>
</dbReference>
<keyword evidence="3" id="KW-1185">Reference proteome</keyword>
<proteinExistence type="predicted"/>
<dbReference type="SMART" id="SM00225">
    <property type="entry name" value="BTB"/>
    <property type="match status" value="1"/>
</dbReference>
<protein>
    <recommendedName>
        <fullName evidence="1">BTB domain-containing protein</fullName>
    </recommendedName>
</protein>
<dbReference type="AlphaFoldDB" id="K0RE37"/>
<dbReference type="PROSITE" id="PS50097">
    <property type="entry name" value="BTB"/>
    <property type="match status" value="1"/>
</dbReference>
<accession>K0RE37</accession>
<dbReference type="Proteomes" id="UP000266841">
    <property type="component" value="Unassembled WGS sequence"/>
</dbReference>
<dbReference type="PANTHER" id="PTHR24413">
    <property type="entry name" value="SPECKLE-TYPE POZ PROTEIN"/>
    <property type="match status" value="1"/>
</dbReference>
<dbReference type="Gene3D" id="3.30.710.10">
    <property type="entry name" value="Potassium Channel Kv1.1, Chain A"/>
    <property type="match status" value="1"/>
</dbReference>
<dbReference type="SUPFAM" id="SSF54695">
    <property type="entry name" value="POZ domain"/>
    <property type="match status" value="1"/>
</dbReference>
<evidence type="ECO:0000259" key="1">
    <source>
        <dbReference type="PROSITE" id="PS50097"/>
    </source>
</evidence>
<organism evidence="2 3">
    <name type="scientific">Thalassiosira oceanica</name>
    <name type="common">Marine diatom</name>
    <dbReference type="NCBI Taxonomy" id="159749"/>
    <lineage>
        <taxon>Eukaryota</taxon>
        <taxon>Sar</taxon>
        <taxon>Stramenopiles</taxon>
        <taxon>Ochrophyta</taxon>
        <taxon>Bacillariophyta</taxon>
        <taxon>Coscinodiscophyceae</taxon>
        <taxon>Thalassiosirophycidae</taxon>
        <taxon>Thalassiosirales</taxon>
        <taxon>Thalassiosiraceae</taxon>
        <taxon>Thalassiosira</taxon>
    </lineage>
</organism>
<dbReference type="InterPro" id="IPR000210">
    <property type="entry name" value="BTB/POZ_dom"/>
</dbReference>
<dbReference type="Pfam" id="PF00651">
    <property type="entry name" value="BTB"/>
    <property type="match status" value="1"/>
</dbReference>
<comment type="caution">
    <text evidence="2">The sequence shown here is derived from an EMBL/GenBank/DDBJ whole genome shotgun (WGS) entry which is preliminary data.</text>
</comment>
<dbReference type="EMBL" id="AGNL01049262">
    <property type="protein sequence ID" value="EJK44757.1"/>
    <property type="molecule type" value="Genomic_DNA"/>
</dbReference>
<dbReference type="InterPro" id="IPR011333">
    <property type="entry name" value="SKP1/BTB/POZ_sf"/>
</dbReference>
<evidence type="ECO:0000313" key="3">
    <source>
        <dbReference type="Proteomes" id="UP000266841"/>
    </source>
</evidence>
<gene>
    <name evidence="2" type="ORF">THAOC_36678</name>
</gene>
<evidence type="ECO:0000313" key="2">
    <source>
        <dbReference type="EMBL" id="EJK44757.1"/>
    </source>
</evidence>
<feature type="domain" description="BTB" evidence="1">
    <location>
        <begin position="138"/>
        <end position="218"/>
    </location>
</feature>
<name>K0RE37_THAOC</name>
<dbReference type="OrthoDB" id="45051at2759"/>
<sequence length="301" mass="32754">MPAADLHVGTPPGQLLPGISSWVIRKVHFHEFAGLPTTPGTECIELRHKIDIKHPTDQAETIIATNELSKFGAVEGGKAAAGSFKVARRETLLEHLGDGTLTLEVHLGIKKQSESTSFVPSNPFHDNILKGFNNEEKSDVKFVVGGEAESAPNRLKRAKNTPTTFRASHAILDLVAPALADMCKPGNKAAAVPINGVEPEVFRMLLYFCYGGTVAVSDDELGANAKAVIESADRFGIVNLKLKAEAVLTEQTEITVNNMLDNLLYANSKNLALFQEMIMDFVAENGDWQRLVQQCPRRVDV</sequence>
<reference evidence="2 3" key="1">
    <citation type="journal article" date="2012" name="Genome Biol.">
        <title>Genome and low-iron response of an oceanic diatom adapted to chronic iron limitation.</title>
        <authorList>
            <person name="Lommer M."/>
            <person name="Specht M."/>
            <person name="Roy A.S."/>
            <person name="Kraemer L."/>
            <person name="Andreson R."/>
            <person name="Gutowska M.A."/>
            <person name="Wolf J."/>
            <person name="Bergner S.V."/>
            <person name="Schilhabel M.B."/>
            <person name="Klostermeier U.C."/>
            <person name="Beiko R.G."/>
            <person name="Rosenstiel P."/>
            <person name="Hippler M."/>
            <person name="Laroche J."/>
        </authorList>
    </citation>
    <scope>NUCLEOTIDE SEQUENCE [LARGE SCALE GENOMIC DNA]</scope>
    <source>
        <strain evidence="2 3">CCMP1005</strain>
    </source>
</reference>